<feature type="non-terminal residue" evidence="1">
    <location>
        <position position="323"/>
    </location>
</feature>
<reference evidence="1" key="1">
    <citation type="journal article" date="2014" name="Front. Microbiol.">
        <title>High frequency of phylogenetically diverse reductive dehalogenase-homologous genes in deep subseafloor sedimentary metagenomes.</title>
        <authorList>
            <person name="Kawai M."/>
            <person name="Futagami T."/>
            <person name="Toyoda A."/>
            <person name="Takaki Y."/>
            <person name="Nishi S."/>
            <person name="Hori S."/>
            <person name="Arai W."/>
            <person name="Tsubouchi T."/>
            <person name="Morono Y."/>
            <person name="Uchiyama I."/>
            <person name="Ito T."/>
            <person name="Fujiyama A."/>
            <person name="Inagaki F."/>
            <person name="Takami H."/>
        </authorList>
    </citation>
    <scope>NUCLEOTIDE SEQUENCE</scope>
    <source>
        <strain evidence="1">Expedition CK06-06</strain>
    </source>
</reference>
<dbReference type="AlphaFoldDB" id="X1B452"/>
<comment type="caution">
    <text evidence="1">The sequence shown here is derived from an EMBL/GenBank/DDBJ whole genome shotgun (WGS) entry which is preliminary data.</text>
</comment>
<dbReference type="SUPFAM" id="SSF56935">
    <property type="entry name" value="Porins"/>
    <property type="match status" value="1"/>
</dbReference>
<protein>
    <submittedName>
        <fullName evidence="1">Uncharacterized protein</fullName>
    </submittedName>
</protein>
<name>X1B452_9ZZZZ</name>
<accession>X1B452</accession>
<organism evidence="1">
    <name type="scientific">marine sediment metagenome</name>
    <dbReference type="NCBI Taxonomy" id="412755"/>
    <lineage>
        <taxon>unclassified sequences</taxon>
        <taxon>metagenomes</taxon>
        <taxon>ecological metagenomes</taxon>
    </lineage>
</organism>
<sequence>GQQKTEPNIQGIKISSDVTDDLSVGVNLVGKIEGQAAEPISEAASDSNSALSVEVAYDLTPNLSILSEYAWSIPHGGDSANVTQDSDAFHVEGSFDSEKIYLDGSYKKVGGNFLLPGNDTLKRDYLEYGVFMDYYPSPYLTTGFYYYAHINHPSDEANKLLNTTKSVDISLFRPGLPLVTLTYDIHELKGVSGGSVGFPVDDVTYSFYGAFFQHFKNIRFSLGYFSSHYQDRTESGLEDDFSLMTYRISTKLWDRLSISATQRMEQQQTDEDEEERSPILSLAMTYAIIPQKLTFSPSWKIDRKGEGEDDQTTTRAILRYMLS</sequence>
<proteinExistence type="predicted"/>
<dbReference type="EMBL" id="BART01010662">
    <property type="protein sequence ID" value="GAG89855.1"/>
    <property type="molecule type" value="Genomic_DNA"/>
</dbReference>
<feature type="non-terminal residue" evidence="1">
    <location>
        <position position="1"/>
    </location>
</feature>
<dbReference type="Gene3D" id="2.40.160.10">
    <property type="entry name" value="Porin"/>
    <property type="match status" value="1"/>
</dbReference>
<dbReference type="InterPro" id="IPR023614">
    <property type="entry name" value="Porin_dom_sf"/>
</dbReference>
<evidence type="ECO:0000313" key="1">
    <source>
        <dbReference type="EMBL" id="GAG89855.1"/>
    </source>
</evidence>
<gene>
    <name evidence="1" type="ORF">S01H4_23078</name>
</gene>